<dbReference type="EMBL" id="BBYQ01000124">
    <property type="protein sequence ID" value="GAP31713.1"/>
    <property type="molecule type" value="Genomic_DNA"/>
</dbReference>
<dbReference type="PANTHER" id="PTHR33452:SF4">
    <property type="entry name" value="BLL4328 PROTEIN"/>
    <property type="match status" value="1"/>
</dbReference>
<evidence type="ECO:0000256" key="2">
    <source>
        <dbReference type="ARBA" id="ARBA00006679"/>
    </source>
</evidence>
<protein>
    <recommendedName>
        <fullName evidence="10">DoxX family protein</fullName>
    </recommendedName>
</protein>
<keyword evidence="4 7" id="KW-0812">Transmembrane</keyword>
<keyword evidence="5 7" id="KW-1133">Transmembrane helix</keyword>
<keyword evidence="6 7" id="KW-0472">Membrane</keyword>
<dbReference type="InterPro" id="IPR051907">
    <property type="entry name" value="DoxX-like_oxidoreductase"/>
</dbReference>
<dbReference type="RefSeq" id="WP_071812109.1">
    <property type="nucleotide sequence ID" value="NZ_AP017900.1"/>
</dbReference>
<dbReference type="AlphaFoldDB" id="A0ABC9Z2G9"/>
<evidence type="ECO:0000256" key="5">
    <source>
        <dbReference type="ARBA" id="ARBA00022989"/>
    </source>
</evidence>
<feature type="transmembrane region" description="Helical" evidence="7">
    <location>
        <begin position="95"/>
        <end position="111"/>
    </location>
</feature>
<feature type="transmembrane region" description="Helical" evidence="7">
    <location>
        <begin position="52"/>
        <end position="80"/>
    </location>
</feature>
<organism evidence="8 9">
    <name type="scientific">Nocardia seriolae</name>
    <dbReference type="NCBI Taxonomy" id="37332"/>
    <lineage>
        <taxon>Bacteria</taxon>
        <taxon>Bacillati</taxon>
        <taxon>Actinomycetota</taxon>
        <taxon>Actinomycetes</taxon>
        <taxon>Mycobacteriales</taxon>
        <taxon>Nocardiaceae</taxon>
        <taxon>Nocardia</taxon>
    </lineage>
</organism>
<evidence type="ECO:0000256" key="3">
    <source>
        <dbReference type="ARBA" id="ARBA00022475"/>
    </source>
</evidence>
<name>A0ABC9Z2G9_9NOCA</name>
<evidence type="ECO:0000256" key="6">
    <source>
        <dbReference type="ARBA" id="ARBA00023136"/>
    </source>
</evidence>
<evidence type="ECO:0008006" key="10">
    <source>
        <dbReference type="Google" id="ProtNLM"/>
    </source>
</evidence>
<dbReference type="GO" id="GO:0005886">
    <property type="term" value="C:plasma membrane"/>
    <property type="evidence" value="ECO:0007669"/>
    <property type="project" value="UniProtKB-SubCell"/>
</dbReference>
<reference evidence="9" key="1">
    <citation type="submission" date="2015-07" db="EMBL/GenBank/DDBJ databases">
        <title>Nocardia seriolae U-1 whole genome shotgun sequence.</title>
        <authorList>
            <person name="Imajoh M."/>
            <person name="Fukumoto Y."/>
            <person name="Sukeda M."/>
            <person name="Yamane J."/>
            <person name="Yamasaki K."/>
            <person name="Shimizu M."/>
            <person name="Ohnishi K."/>
            <person name="Oshima S."/>
        </authorList>
    </citation>
    <scope>NUCLEOTIDE SEQUENCE [LARGE SCALE GENOMIC DNA]</scope>
    <source>
        <strain evidence="9">U-1</strain>
    </source>
</reference>
<comment type="similarity">
    <text evidence="2">Belongs to the DoxX family.</text>
</comment>
<evidence type="ECO:0000256" key="7">
    <source>
        <dbReference type="SAM" id="Phobius"/>
    </source>
</evidence>
<evidence type="ECO:0000256" key="4">
    <source>
        <dbReference type="ARBA" id="ARBA00022692"/>
    </source>
</evidence>
<proteinExistence type="inferred from homology"/>
<dbReference type="GeneID" id="93370001"/>
<reference evidence="8 9" key="2">
    <citation type="journal article" date="2016" name="Genome Announc.">
        <title>Draft Genome Sequence of Erythromycin- and Oxytetracycline-Sensitive Nocardia seriolae Strain U-1 (NBRC 110359).</title>
        <authorList>
            <person name="Imajoh M."/>
            <person name="Sukeda M."/>
            <person name="Shimizu M."/>
            <person name="Yamane J."/>
            <person name="Ohnishi K."/>
            <person name="Oshima S."/>
        </authorList>
    </citation>
    <scope>NUCLEOTIDE SEQUENCE [LARGE SCALE GENOMIC DNA]</scope>
    <source>
        <strain evidence="8 9">U-1</strain>
    </source>
</reference>
<evidence type="ECO:0000313" key="8">
    <source>
        <dbReference type="EMBL" id="GAP31713.1"/>
    </source>
</evidence>
<gene>
    <name evidence="8" type="ORF">NSK11_contig00124-0015</name>
</gene>
<evidence type="ECO:0000313" key="9">
    <source>
        <dbReference type="Proteomes" id="UP000037179"/>
    </source>
</evidence>
<evidence type="ECO:0000256" key="1">
    <source>
        <dbReference type="ARBA" id="ARBA00004651"/>
    </source>
</evidence>
<keyword evidence="3" id="KW-1003">Cell membrane</keyword>
<dbReference type="Proteomes" id="UP000037179">
    <property type="component" value="Unassembled WGS sequence"/>
</dbReference>
<dbReference type="InterPro" id="IPR032808">
    <property type="entry name" value="DoxX"/>
</dbReference>
<comment type="subcellular location">
    <subcellularLocation>
        <location evidence="1">Cell membrane</location>
        <topology evidence="1">Multi-pass membrane protein</topology>
    </subcellularLocation>
</comment>
<accession>A0ABC9Z2G9</accession>
<sequence length="131" mass="14524">MFTTLCRVASGIIFTLEGTQKLFGWWSGSPAGSGHPERFLSWPYWWAGPPELILGILLTLGLFTRISAFLGAGMMAYAYLFTHLPEGVTPVEKHGGAYAVVYCTTFLLLYIQPSTRLSLDYLLKQRMTPAA</sequence>
<keyword evidence="9" id="KW-1185">Reference proteome</keyword>
<dbReference type="PANTHER" id="PTHR33452">
    <property type="entry name" value="OXIDOREDUCTASE CATD-RELATED"/>
    <property type="match status" value="1"/>
</dbReference>
<dbReference type="Pfam" id="PF07681">
    <property type="entry name" value="DoxX"/>
    <property type="match status" value="1"/>
</dbReference>
<comment type="caution">
    <text evidence="8">The sequence shown here is derived from an EMBL/GenBank/DDBJ whole genome shotgun (WGS) entry which is preliminary data.</text>
</comment>